<dbReference type="PIRSF" id="PIRSF000097">
    <property type="entry name" value="AKR"/>
    <property type="match status" value="1"/>
</dbReference>
<feature type="active site" description="Proton donor" evidence="4">
    <location>
        <position position="50"/>
    </location>
</feature>
<organism evidence="8 9">
    <name type="scientific">Georgenia yuyongxinii</name>
    <dbReference type="NCBI Taxonomy" id="2589797"/>
    <lineage>
        <taxon>Bacteria</taxon>
        <taxon>Bacillati</taxon>
        <taxon>Actinomycetota</taxon>
        <taxon>Actinomycetes</taxon>
        <taxon>Micrococcales</taxon>
        <taxon>Bogoriellaceae</taxon>
        <taxon>Georgenia</taxon>
    </lineage>
</organism>
<accession>A0A552WXJ1</accession>
<dbReference type="PROSITE" id="PS00062">
    <property type="entry name" value="ALDOKETO_REDUCTASE_2"/>
    <property type="match status" value="1"/>
</dbReference>
<comment type="caution">
    <text evidence="8">The sequence shown here is derived from an EMBL/GenBank/DDBJ whole genome shotgun (WGS) entry which is preliminary data.</text>
</comment>
<dbReference type="AlphaFoldDB" id="A0A552WXJ1"/>
<feature type="site" description="Lowers pKa of active site Tyr" evidence="6">
    <location>
        <position position="75"/>
    </location>
</feature>
<gene>
    <name evidence="8" type="ORF">FJ693_01495</name>
</gene>
<dbReference type="InterPro" id="IPR023210">
    <property type="entry name" value="NADP_OxRdtase_dom"/>
</dbReference>
<evidence type="ECO:0000256" key="3">
    <source>
        <dbReference type="ARBA" id="ARBA00023002"/>
    </source>
</evidence>
<evidence type="ECO:0000313" key="8">
    <source>
        <dbReference type="EMBL" id="TRW47494.1"/>
    </source>
</evidence>
<dbReference type="PANTHER" id="PTHR43827">
    <property type="entry name" value="2,5-DIKETO-D-GLUCONIC ACID REDUCTASE"/>
    <property type="match status" value="1"/>
</dbReference>
<evidence type="ECO:0000256" key="5">
    <source>
        <dbReference type="PIRSR" id="PIRSR000097-2"/>
    </source>
</evidence>
<evidence type="ECO:0000256" key="4">
    <source>
        <dbReference type="PIRSR" id="PIRSR000097-1"/>
    </source>
</evidence>
<dbReference type="InterPro" id="IPR036812">
    <property type="entry name" value="NAD(P)_OxRdtase_dom_sf"/>
</dbReference>
<reference evidence="8 9" key="1">
    <citation type="submission" date="2019-07" db="EMBL/GenBank/DDBJ databases">
        <title>Georgenia wutianyii sp. nov. and Georgenia *** sp. nov. isolated from plateau pika (Ochotona curzoniae) in the Qinghai-Tibet plateau of China.</title>
        <authorList>
            <person name="Tian Z."/>
        </authorList>
    </citation>
    <scope>NUCLEOTIDE SEQUENCE [LARGE SCALE GENOMIC DNA]</scope>
    <source>
        <strain evidence="8 9">Z446</strain>
    </source>
</reference>
<keyword evidence="3" id="KW-0560">Oxidoreductase</keyword>
<evidence type="ECO:0000256" key="2">
    <source>
        <dbReference type="ARBA" id="ARBA00022857"/>
    </source>
</evidence>
<proteinExistence type="inferred from homology"/>
<dbReference type="CDD" id="cd19132">
    <property type="entry name" value="AKR_AKR5D1_E1"/>
    <property type="match status" value="1"/>
</dbReference>
<feature type="domain" description="NADP-dependent oxidoreductase" evidence="7">
    <location>
        <begin position="17"/>
        <end position="259"/>
    </location>
</feature>
<keyword evidence="9" id="KW-1185">Reference proteome</keyword>
<dbReference type="EMBL" id="VJXR01000002">
    <property type="protein sequence ID" value="TRW47494.1"/>
    <property type="molecule type" value="Genomic_DNA"/>
</dbReference>
<dbReference type="Gene3D" id="3.20.20.100">
    <property type="entry name" value="NADP-dependent oxidoreductase domain"/>
    <property type="match status" value="1"/>
</dbReference>
<dbReference type="InterPro" id="IPR018170">
    <property type="entry name" value="Aldo/ket_reductase_CS"/>
</dbReference>
<dbReference type="PROSITE" id="PS00063">
    <property type="entry name" value="ALDOKETO_REDUCTASE_3"/>
    <property type="match status" value="1"/>
</dbReference>
<dbReference type="PANTHER" id="PTHR43827:SF3">
    <property type="entry name" value="NADP-DEPENDENT OXIDOREDUCTASE DOMAIN-CONTAINING PROTEIN"/>
    <property type="match status" value="1"/>
</dbReference>
<dbReference type="SUPFAM" id="SSF51430">
    <property type="entry name" value="NAD(P)-linked oxidoreductase"/>
    <property type="match status" value="1"/>
</dbReference>
<evidence type="ECO:0000256" key="6">
    <source>
        <dbReference type="PIRSR" id="PIRSR000097-3"/>
    </source>
</evidence>
<dbReference type="InterPro" id="IPR020471">
    <property type="entry name" value="AKR"/>
</dbReference>
<evidence type="ECO:0000256" key="1">
    <source>
        <dbReference type="ARBA" id="ARBA00007905"/>
    </source>
</evidence>
<dbReference type="RefSeq" id="WP_143416766.1">
    <property type="nucleotide sequence ID" value="NZ_VJXR01000002.1"/>
</dbReference>
<dbReference type="GO" id="GO:0016616">
    <property type="term" value="F:oxidoreductase activity, acting on the CH-OH group of donors, NAD or NADP as acceptor"/>
    <property type="evidence" value="ECO:0007669"/>
    <property type="project" value="UniProtKB-ARBA"/>
</dbReference>
<evidence type="ECO:0000259" key="7">
    <source>
        <dbReference type="Pfam" id="PF00248"/>
    </source>
</evidence>
<protein>
    <submittedName>
        <fullName evidence="8">Aldo/keto reductase</fullName>
    </submittedName>
</protein>
<dbReference type="Pfam" id="PF00248">
    <property type="entry name" value="Aldo_ket_red"/>
    <property type="match status" value="1"/>
</dbReference>
<dbReference type="PRINTS" id="PR00069">
    <property type="entry name" value="ALDKETRDTASE"/>
</dbReference>
<keyword evidence="2" id="KW-0521">NADP</keyword>
<comment type="similarity">
    <text evidence="1">Belongs to the aldo/keto reductase family.</text>
</comment>
<sequence length="274" mass="30702">MTVPRFILNDGRSLPAIGLGTWPMSDAEARSAVAEAIRTGYRLIDTAAKYGNEVGVGEGIAESGVLREEIVVTSKLRGDDQGYEEALRAFEQTRRDLGVDYVDLYLIHWPLPRLDKYVDSWRALVKLREDGLVRSIGVSNFTAEHLDRIIDETGEAPAVNQIEMHPAFPQAELRQANAERGVLTQSYQPLARGRLLHEAAVKEAAGFHGVTPAQVVLRWHHQLGVLPVPKSADPQRQKENFAIFRFALREWEMERISSLASRRLGGDPETHEEF</sequence>
<name>A0A552WXJ1_9MICO</name>
<dbReference type="PROSITE" id="PS00798">
    <property type="entry name" value="ALDOKETO_REDUCTASE_1"/>
    <property type="match status" value="1"/>
</dbReference>
<dbReference type="FunFam" id="3.20.20.100:FF:000002">
    <property type="entry name" value="2,5-diketo-D-gluconic acid reductase A"/>
    <property type="match status" value="1"/>
</dbReference>
<feature type="binding site" evidence="5">
    <location>
        <position position="108"/>
    </location>
    <ligand>
        <name>substrate</name>
    </ligand>
</feature>
<evidence type="ECO:0000313" key="9">
    <source>
        <dbReference type="Proteomes" id="UP000318693"/>
    </source>
</evidence>
<dbReference type="Proteomes" id="UP000318693">
    <property type="component" value="Unassembled WGS sequence"/>
</dbReference>